<evidence type="ECO:0000256" key="1">
    <source>
        <dbReference type="ARBA" id="ARBA00004429"/>
    </source>
</evidence>
<dbReference type="SUPFAM" id="SSF161098">
    <property type="entry name" value="MetI-like"/>
    <property type="match status" value="1"/>
</dbReference>
<reference evidence="12" key="1">
    <citation type="journal article" date="2019" name="Int. J. Syst. Evol. Microbiol.">
        <title>The Global Catalogue of Microorganisms (GCM) 10K type strain sequencing project: providing services to taxonomists for standard genome sequencing and annotation.</title>
        <authorList>
            <consortium name="The Broad Institute Genomics Platform"/>
            <consortium name="The Broad Institute Genome Sequencing Center for Infectious Disease"/>
            <person name="Wu L."/>
            <person name="Ma J."/>
        </authorList>
    </citation>
    <scope>NUCLEOTIDE SEQUENCE [LARGE SCALE GENOMIC DNA]</scope>
    <source>
        <strain evidence="12">KACC 12633</strain>
    </source>
</reference>
<feature type="transmembrane region" description="Helical" evidence="9">
    <location>
        <begin position="86"/>
        <end position="113"/>
    </location>
</feature>
<feature type="domain" description="ABC transmembrane type-1" evidence="10">
    <location>
        <begin position="90"/>
        <end position="374"/>
    </location>
</feature>
<keyword evidence="3 9" id="KW-0813">Transport</keyword>
<dbReference type="EMBL" id="JBHSML010000012">
    <property type="protein sequence ID" value="MFC5517879.1"/>
    <property type="molecule type" value="Genomic_DNA"/>
</dbReference>
<keyword evidence="7 9" id="KW-1133">Transmembrane helix</keyword>
<protein>
    <submittedName>
        <fullName evidence="11">Amino acid ABC transporter permease</fullName>
    </submittedName>
</protein>
<proteinExistence type="inferred from homology"/>
<evidence type="ECO:0000313" key="12">
    <source>
        <dbReference type="Proteomes" id="UP001596150"/>
    </source>
</evidence>
<dbReference type="InterPro" id="IPR000515">
    <property type="entry name" value="MetI-like"/>
</dbReference>
<dbReference type="InterPro" id="IPR010065">
    <property type="entry name" value="AA_ABC_transptr_permease_3TM"/>
</dbReference>
<comment type="similarity">
    <text evidence="2">Belongs to the binding-protein-dependent transport system permease family. HisMQ subfamily.</text>
</comment>
<feature type="transmembrane region" description="Helical" evidence="9">
    <location>
        <begin position="213"/>
        <end position="235"/>
    </location>
</feature>
<comment type="subcellular location">
    <subcellularLocation>
        <location evidence="1">Cell inner membrane</location>
        <topology evidence="1">Multi-pass membrane protein</topology>
    </subcellularLocation>
    <subcellularLocation>
        <location evidence="9">Cell membrane</location>
        <topology evidence="9">Multi-pass membrane protein</topology>
    </subcellularLocation>
</comment>
<dbReference type="Proteomes" id="UP001596150">
    <property type="component" value="Unassembled WGS sequence"/>
</dbReference>
<gene>
    <name evidence="11" type="ORF">ACFPP9_19020</name>
</gene>
<organism evidence="11 12">
    <name type="scientific">Kaistia terrae</name>
    <dbReference type="NCBI Taxonomy" id="537017"/>
    <lineage>
        <taxon>Bacteria</taxon>
        <taxon>Pseudomonadati</taxon>
        <taxon>Pseudomonadota</taxon>
        <taxon>Alphaproteobacteria</taxon>
        <taxon>Hyphomicrobiales</taxon>
        <taxon>Kaistiaceae</taxon>
        <taxon>Kaistia</taxon>
    </lineage>
</organism>
<evidence type="ECO:0000256" key="2">
    <source>
        <dbReference type="ARBA" id="ARBA00010072"/>
    </source>
</evidence>
<evidence type="ECO:0000256" key="4">
    <source>
        <dbReference type="ARBA" id="ARBA00022475"/>
    </source>
</evidence>
<keyword evidence="5 9" id="KW-0812">Transmembrane</keyword>
<dbReference type="Gene3D" id="1.10.3720.10">
    <property type="entry name" value="MetI-like"/>
    <property type="match status" value="2"/>
</dbReference>
<feature type="transmembrane region" description="Helical" evidence="9">
    <location>
        <begin position="24"/>
        <end position="41"/>
    </location>
</feature>
<evidence type="ECO:0000259" key="10">
    <source>
        <dbReference type="PROSITE" id="PS50928"/>
    </source>
</evidence>
<comment type="caution">
    <text evidence="11">The sequence shown here is derived from an EMBL/GenBank/DDBJ whole genome shotgun (WGS) entry which is preliminary data.</text>
</comment>
<evidence type="ECO:0000256" key="7">
    <source>
        <dbReference type="ARBA" id="ARBA00022989"/>
    </source>
</evidence>
<evidence type="ECO:0000256" key="8">
    <source>
        <dbReference type="ARBA" id="ARBA00023136"/>
    </source>
</evidence>
<evidence type="ECO:0000256" key="9">
    <source>
        <dbReference type="RuleBase" id="RU363032"/>
    </source>
</evidence>
<keyword evidence="6" id="KW-0029">Amino-acid transport</keyword>
<dbReference type="InterPro" id="IPR035906">
    <property type="entry name" value="MetI-like_sf"/>
</dbReference>
<dbReference type="RefSeq" id="WP_266345267.1">
    <property type="nucleotide sequence ID" value="NZ_JAPKNH010000007.1"/>
</dbReference>
<sequence length="388" mass="41167">MTAIGPDATAPGSPLLKNLLGERPLTQIFLFVGVLAAFGFLGQTMATNMGRVGITPGFAFLSRPSNFEIGETLIAYSSQSSFARAILVGLLNTLLVSAVGCILATILGVSLGLARMSENPLLSGSVRAYVELIRNTPLLLQLFFWSATFHALPAARKAFEPVAGVYLSNRGIYIPAFRFESGAAEAIALISLAAALLLPLLRRRFALSGRIVATLSLAGFFLVIFTLASTGNLRAEIPSLKGFNITGGLSLTPEFAALLVGLVVNASALIAEIVRSGIQSVPQGQWEAARSLGLHRGLIFRKIVLPQAMRVITPLMTSSYLSLTKNSSLAVAIGYPDLVSIINTAANQTGQALETILIMAAVYLTISFAVSFAMNRYNTRYALKGLGR</sequence>
<dbReference type="NCBIfam" id="TIGR01726">
    <property type="entry name" value="HEQRo_perm_3TM"/>
    <property type="match status" value="1"/>
</dbReference>
<dbReference type="Pfam" id="PF00528">
    <property type="entry name" value="BPD_transp_1"/>
    <property type="match status" value="1"/>
</dbReference>
<name>A0ABW0Q0L2_9HYPH</name>
<keyword evidence="8 9" id="KW-0472">Membrane</keyword>
<keyword evidence="4" id="KW-1003">Cell membrane</keyword>
<dbReference type="PROSITE" id="PS50928">
    <property type="entry name" value="ABC_TM1"/>
    <property type="match status" value="1"/>
</dbReference>
<dbReference type="PANTHER" id="PTHR30614">
    <property type="entry name" value="MEMBRANE COMPONENT OF AMINO ACID ABC TRANSPORTER"/>
    <property type="match status" value="1"/>
</dbReference>
<evidence type="ECO:0000256" key="3">
    <source>
        <dbReference type="ARBA" id="ARBA00022448"/>
    </source>
</evidence>
<evidence type="ECO:0000256" key="6">
    <source>
        <dbReference type="ARBA" id="ARBA00022970"/>
    </source>
</evidence>
<feature type="transmembrane region" description="Helical" evidence="9">
    <location>
        <begin position="183"/>
        <end position="201"/>
    </location>
</feature>
<dbReference type="PANTHER" id="PTHR30614:SF37">
    <property type="entry name" value="AMINO-ACID ABC TRANSPORTER PERMEASE PROTEIN YHDX-RELATED"/>
    <property type="match status" value="1"/>
</dbReference>
<accession>A0ABW0Q0L2</accession>
<keyword evidence="12" id="KW-1185">Reference proteome</keyword>
<evidence type="ECO:0000313" key="11">
    <source>
        <dbReference type="EMBL" id="MFC5517879.1"/>
    </source>
</evidence>
<evidence type="ECO:0000256" key="5">
    <source>
        <dbReference type="ARBA" id="ARBA00022692"/>
    </source>
</evidence>
<feature type="transmembrane region" description="Helical" evidence="9">
    <location>
        <begin position="355"/>
        <end position="374"/>
    </location>
</feature>
<dbReference type="CDD" id="cd06261">
    <property type="entry name" value="TM_PBP2"/>
    <property type="match status" value="1"/>
</dbReference>
<dbReference type="InterPro" id="IPR043429">
    <property type="entry name" value="ArtM/GltK/GlnP/TcyL/YhdX-like"/>
</dbReference>